<dbReference type="Gene3D" id="2.130.10.10">
    <property type="entry name" value="YVTN repeat-like/Quinoprotein amine dehydrogenase"/>
    <property type="match status" value="1"/>
</dbReference>
<evidence type="ECO:0000313" key="7">
    <source>
        <dbReference type="Proteomes" id="UP001166286"/>
    </source>
</evidence>
<gene>
    <name evidence="6" type="ORF">JMJ35_009950</name>
</gene>
<evidence type="ECO:0000313" key="6">
    <source>
        <dbReference type="EMBL" id="KAK0507427.1"/>
    </source>
</evidence>
<dbReference type="InterPro" id="IPR036322">
    <property type="entry name" value="WD40_repeat_dom_sf"/>
</dbReference>
<name>A0AA39QQS6_9LECA</name>
<dbReference type="Proteomes" id="UP001166286">
    <property type="component" value="Unassembled WGS sequence"/>
</dbReference>
<evidence type="ECO:0000256" key="1">
    <source>
        <dbReference type="ARBA" id="ARBA00004123"/>
    </source>
</evidence>
<evidence type="ECO:0000256" key="2">
    <source>
        <dbReference type="ARBA" id="ARBA00023242"/>
    </source>
</evidence>
<dbReference type="EMBL" id="JAFEKC020000023">
    <property type="protein sequence ID" value="KAK0507427.1"/>
    <property type="molecule type" value="Genomic_DNA"/>
</dbReference>
<comment type="caution">
    <text evidence="6">The sequence shown here is derived from an EMBL/GenBank/DDBJ whole genome shotgun (WGS) entry which is preliminary data.</text>
</comment>
<dbReference type="Pfam" id="PF03178">
    <property type="entry name" value="CPSF_A"/>
    <property type="match status" value="1"/>
</dbReference>
<feature type="region of interest" description="Disordered" evidence="3">
    <location>
        <begin position="123"/>
        <end position="148"/>
    </location>
</feature>
<dbReference type="Pfam" id="PF10433">
    <property type="entry name" value="Beta-prop_RSE1_1st"/>
    <property type="match status" value="1"/>
</dbReference>
<proteinExistence type="predicted"/>
<feature type="domain" description="RSE1/DDB1/CPSF1 first beta-propeller" evidence="5">
    <location>
        <begin position="61"/>
        <end position="452"/>
    </location>
</feature>
<dbReference type="InterPro" id="IPR015943">
    <property type="entry name" value="WD40/YVTN_repeat-like_dom_sf"/>
</dbReference>
<dbReference type="InterPro" id="IPR050358">
    <property type="entry name" value="RSE1/DDB1/CFT1"/>
</dbReference>
<feature type="domain" description="RSE1/DDB1/CPSF1 C-terminal" evidence="4">
    <location>
        <begin position="1002"/>
        <end position="1315"/>
    </location>
</feature>
<accession>A0AA39QQS6</accession>
<dbReference type="SUPFAM" id="SSF50978">
    <property type="entry name" value="WD40 repeat-like"/>
    <property type="match status" value="1"/>
</dbReference>
<organism evidence="6 7">
    <name type="scientific">Cladonia borealis</name>
    <dbReference type="NCBI Taxonomy" id="184061"/>
    <lineage>
        <taxon>Eukaryota</taxon>
        <taxon>Fungi</taxon>
        <taxon>Dikarya</taxon>
        <taxon>Ascomycota</taxon>
        <taxon>Pezizomycotina</taxon>
        <taxon>Lecanoromycetes</taxon>
        <taxon>OSLEUM clade</taxon>
        <taxon>Lecanoromycetidae</taxon>
        <taxon>Lecanorales</taxon>
        <taxon>Lecanorineae</taxon>
        <taxon>Cladoniaceae</taxon>
        <taxon>Cladonia</taxon>
    </lineage>
</organism>
<dbReference type="InterPro" id="IPR004871">
    <property type="entry name" value="RSE1/DDB1/CPSF1_C"/>
</dbReference>
<dbReference type="InterPro" id="IPR018846">
    <property type="entry name" value="Beta-prop_RSE1/DDB1/CPSF1_1st"/>
</dbReference>
<dbReference type="GO" id="GO:0003676">
    <property type="term" value="F:nucleic acid binding"/>
    <property type="evidence" value="ECO:0007669"/>
    <property type="project" value="InterPro"/>
</dbReference>
<keyword evidence="7" id="KW-1185">Reference proteome</keyword>
<evidence type="ECO:0000259" key="5">
    <source>
        <dbReference type="Pfam" id="PF10433"/>
    </source>
</evidence>
<keyword evidence="2" id="KW-0539">Nucleus</keyword>
<evidence type="ECO:0000259" key="4">
    <source>
        <dbReference type="Pfam" id="PF03178"/>
    </source>
</evidence>
<feature type="compositionally biased region" description="Basic and acidic residues" evidence="3">
    <location>
        <begin position="123"/>
        <end position="138"/>
    </location>
</feature>
<evidence type="ECO:0008006" key="8">
    <source>
        <dbReference type="Google" id="ProtNLM"/>
    </source>
</evidence>
<sequence length="1382" mass="155060">MSLQTNVFENGRWVTRNIDPYQARARNTEPQRKGQTASSPFVLTDVPSIGLLTRTLVRSPVIKWIIPAKIRHKSKNDVLFITAGSVQIKEVFRDYGLKTIAIKDDFDAPIRAARVLGDPRELAHANQSAHRESERDGEGASDNYWEYQYNGSRPRPPHSIPVHSPHIPPDIAILALESNKLVFLCAVSRTSDHPQFLCCQKELPASPSPLEKLGEHIAVDPKSRAIAVAAQEGIVYVYMLHSMGNMRTALAEKSEFNPIKEIILLLIISRNGKTRMLWYEWSCRMSLRGSQLKASVQSVPRDERLPLLLIPLQHLTAFMVVYEKQIALYKDLLTGTPHRYIQRLEEVKDPEEIGVSGRMPVWVQCARPMREITDKFTVDHDGIFLCREDGVVQYLSLLSGEHMLDSKHKAGRLGINVNTAFAVLNVAPNKADVFAAGGDMSEGGLWRTDLCNDPLYLTPISNWTPLNDVATVDIPVGSLRGPDCMIAADRAKNVEPRMWACTGRGRHGAITELRYGYAAPKRLRTHDLSDEVNRDVLNIWAFHGSFGHVEQQYEFKERPKNQTYVLISCPMRTFLLLVPPEGRPRVVSLDLGLEYNARTIAASNTTRGLIQVTEDSIRVTSLQILQFYQEQEAGREQEYNQHQELEVKMEDQEGAEAEHENYPATPGSCYNFEDLRVLAACIYATPETTLILLAGQQAESFHLQLGVLTAEYVPLKTITLQSQASALLLREFGDQILALVSDVEGELLVILTDALGSRLELVSKYKFQGSYAICDSLAVTTVTDEEEEKPKLVVECGLRNGSLDLLCLGASPSYSLSLLEELVIGNTSVTVLSDAKRATRTIVHCEKILCALEYHRGIKSSASFHRILMTDREDPESQNGMLSAFTQAVDSWLPDNVPGCTAGLLFCIDGNRLHTISLDRKVSPGMVPRRLPIGGTPVRVIYSAHLQKLIILYNKLPITTRGSTQSRRDRNASHKRALVPRIAFRDPNSKATPRLGPDEMEVESDLQLNENENNDDIMDAERKPSERFIGITEWFPFLDGKSYHLLLVHTILARAEKQVGRLLFFAVSQSHDKIPKLTIKKRLEVGGPVYSVAVHPDGKSLVYCSGSELCIQSLESGPLGIRWQSLVKTDMRSPARHITIAEPLIFVSSIRESVTVYRYEAGKLVYQYGDQCAREGLHHMHVPEHSLLFASDMTNTVVGLYQPPERRIDNAMSTVFEATLPSSITRLKRIAKPSWAHDISPEANNELIIGVSTDGAITKFDIVTKGFRVFKFIQNMAERNPITCPFAGIMPHRRQLEPKTDRPHRMHVNGDILKRVLERGGEECIRDMLNVEPDLEMHTDFDSVEDRWARFRELAGEVVDIGNDGWLGSLVEVMERNLRGAF</sequence>
<comment type="subcellular location">
    <subcellularLocation>
        <location evidence="1">Nucleus</location>
    </subcellularLocation>
</comment>
<protein>
    <recommendedName>
        <fullName evidence="8">Cleavage/polyadenylation specificity factor A subunit N-terminal domain-containing protein</fullName>
    </recommendedName>
</protein>
<dbReference type="PANTHER" id="PTHR10644">
    <property type="entry name" value="DNA REPAIR/RNA PROCESSING CPSF FAMILY"/>
    <property type="match status" value="1"/>
</dbReference>
<evidence type="ECO:0000256" key="3">
    <source>
        <dbReference type="SAM" id="MobiDB-lite"/>
    </source>
</evidence>
<reference evidence="6" key="1">
    <citation type="submission" date="2023-03" db="EMBL/GenBank/DDBJ databases">
        <title>Complete genome of Cladonia borealis.</title>
        <authorList>
            <person name="Park H."/>
        </authorList>
    </citation>
    <scope>NUCLEOTIDE SEQUENCE</scope>
    <source>
        <strain evidence="6">ANT050790</strain>
    </source>
</reference>
<dbReference type="GO" id="GO:0005634">
    <property type="term" value="C:nucleus"/>
    <property type="evidence" value="ECO:0007669"/>
    <property type="project" value="UniProtKB-SubCell"/>
</dbReference>